<dbReference type="InterPro" id="IPR001680">
    <property type="entry name" value="WD40_rpt"/>
</dbReference>
<evidence type="ECO:0000256" key="2">
    <source>
        <dbReference type="ARBA" id="ARBA00022448"/>
    </source>
</evidence>
<evidence type="ECO:0000256" key="3">
    <source>
        <dbReference type="ARBA" id="ARBA00022554"/>
    </source>
</evidence>
<reference evidence="10 11" key="1">
    <citation type="submission" date="2019-07" db="EMBL/GenBank/DDBJ databases">
        <authorList>
            <person name="Friedrich A."/>
            <person name="Schacherer J."/>
        </authorList>
    </citation>
    <scope>NUCLEOTIDE SEQUENCE [LARGE SCALE GENOMIC DNA]</scope>
</reference>
<keyword evidence="3" id="KW-0926">Vacuole</keyword>
<sequence length="505" mass="56018">MASKIYCISFNQDDSCLGVGTDNSFSIFNCEPFGRCFNKDSDAKIVEMLFSTPLVATVGLGYNLSSSSKKLVIVNTKRKYVICELSFPSTVLFVKMNRKRLVVAISGQIYIYDVSCMKLLHKISIPPFDGPFIADMCPADSSILAYCQTSDMANTNSQSPTSLSLHSKYSNLENSASVASSSAGSSANQQQENQLSESVGMHLHEDKSQGAIMLFDALNLQPLNRIQCHKSPLRTITLSKDGSLIATASVKGTIIRVFASDSGRKVYEFRRGTYSAHISCLRFNSDNSILACSSNTGTIHLFRLDHRDRLNRVPGNEDSNRSNPQSTNDISISTNDGIIANSSLPNKVDDQDTDEQSFPYKAVMTDEENYEIENLIRSRLSMPSASGTKDENSITHKLFNKGKQSTKALSSFLWKRSKNYIPPQFNSIFEPTRDYAYIKLSKEIPSVVSVVDNSCFIATFDGEFLVYRIPSKYTTYSQRRSPGDRVVSGQAGSKECVLLKEYKLI</sequence>
<dbReference type="SUPFAM" id="SSF50978">
    <property type="entry name" value="WD40 repeat-like"/>
    <property type="match status" value="1"/>
</dbReference>
<dbReference type="AlphaFoldDB" id="A0A7D9D0I2"/>
<dbReference type="GO" id="GO:0012505">
    <property type="term" value="C:endomembrane system"/>
    <property type="evidence" value="ECO:0007669"/>
    <property type="project" value="UniProtKB-SubCell"/>
</dbReference>
<evidence type="ECO:0000256" key="1">
    <source>
        <dbReference type="ARBA" id="ARBA00004184"/>
    </source>
</evidence>
<dbReference type="SMART" id="SM00320">
    <property type="entry name" value="WD40"/>
    <property type="match status" value="2"/>
</dbReference>
<dbReference type="PANTHER" id="PTHR11227">
    <property type="entry name" value="WD-REPEAT PROTEIN INTERACTING WITH PHOSPHOINOSIDES WIPI -RELATED"/>
    <property type="match status" value="1"/>
</dbReference>
<protein>
    <submittedName>
        <fullName evidence="10">DEBR0S6_07250g1_1</fullName>
    </submittedName>
</protein>
<keyword evidence="6" id="KW-0653">Protein transport</keyword>
<evidence type="ECO:0000256" key="8">
    <source>
        <dbReference type="ARBA" id="ARBA00037813"/>
    </source>
</evidence>
<dbReference type="InterPro" id="IPR015943">
    <property type="entry name" value="WD40/YVTN_repeat-like_dom_sf"/>
</dbReference>
<evidence type="ECO:0000256" key="4">
    <source>
        <dbReference type="ARBA" id="ARBA00022574"/>
    </source>
</evidence>
<keyword evidence="5" id="KW-0677">Repeat</keyword>
<keyword evidence="4" id="KW-0853">WD repeat</keyword>
<evidence type="ECO:0000313" key="10">
    <source>
        <dbReference type="EMBL" id="VUG20071.1"/>
    </source>
</evidence>
<dbReference type="GO" id="GO:0005774">
    <property type="term" value="C:vacuolar membrane"/>
    <property type="evidence" value="ECO:0007669"/>
    <property type="project" value="UniProtKB-SubCell"/>
</dbReference>
<keyword evidence="11" id="KW-1185">Reference proteome</keyword>
<evidence type="ECO:0000256" key="5">
    <source>
        <dbReference type="ARBA" id="ARBA00022737"/>
    </source>
</evidence>
<evidence type="ECO:0000256" key="6">
    <source>
        <dbReference type="ARBA" id="ARBA00022927"/>
    </source>
</evidence>
<dbReference type="EMBL" id="CABFWN010000006">
    <property type="protein sequence ID" value="VUG20071.1"/>
    <property type="molecule type" value="Genomic_DNA"/>
</dbReference>
<evidence type="ECO:0000256" key="7">
    <source>
        <dbReference type="ARBA" id="ARBA00025740"/>
    </source>
</evidence>
<dbReference type="InterPro" id="IPR048720">
    <property type="entry name" value="PROPPIN"/>
</dbReference>
<dbReference type="Proteomes" id="UP000478008">
    <property type="component" value="Unassembled WGS sequence"/>
</dbReference>
<feature type="region of interest" description="Disordered" evidence="9">
    <location>
        <begin position="312"/>
        <end position="335"/>
    </location>
</feature>
<keyword evidence="2" id="KW-0813">Transport</keyword>
<dbReference type="GO" id="GO:0015031">
    <property type="term" value="P:protein transport"/>
    <property type="evidence" value="ECO:0007669"/>
    <property type="project" value="UniProtKB-KW"/>
</dbReference>
<dbReference type="InterPro" id="IPR036322">
    <property type="entry name" value="WD40_repeat_dom_sf"/>
</dbReference>
<evidence type="ECO:0000313" key="11">
    <source>
        <dbReference type="Proteomes" id="UP000478008"/>
    </source>
</evidence>
<name>A0A7D9D0I2_DEKBR</name>
<proteinExistence type="inferred from homology"/>
<feature type="compositionally biased region" description="Polar residues" evidence="9">
    <location>
        <begin position="321"/>
        <end position="335"/>
    </location>
</feature>
<organism evidence="10 11">
    <name type="scientific">Dekkera bruxellensis</name>
    <name type="common">Brettanomyces custersii</name>
    <dbReference type="NCBI Taxonomy" id="5007"/>
    <lineage>
        <taxon>Eukaryota</taxon>
        <taxon>Fungi</taxon>
        <taxon>Dikarya</taxon>
        <taxon>Ascomycota</taxon>
        <taxon>Saccharomycotina</taxon>
        <taxon>Pichiomycetes</taxon>
        <taxon>Pichiales</taxon>
        <taxon>Pichiaceae</taxon>
        <taxon>Brettanomyces</taxon>
    </lineage>
</organism>
<comment type="subcellular location">
    <subcellularLocation>
        <location evidence="1">Endomembrane system</location>
        <topology evidence="1">Peripheral membrane protein</topology>
    </subcellularLocation>
    <subcellularLocation>
        <location evidence="8">Vacuole membrane</location>
    </subcellularLocation>
</comment>
<gene>
    <name evidence="10" type="ORF">DEBR0S6_07250G</name>
</gene>
<dbReference type="Gene3D" id="2.130.10.10">
    <property type="entry name" value="YVTN repeat-like/Quinoprotein amine dehydrogenase"/>
    <property type="match status" value="1"/>
</dbReference>
<dbReference type="Pfam" id="PF21032">
    <property type="entry name" value="PROPPIN"/>
    <property type="match status" value="2"/>
</dbReference>
<accession>A0A7D9D0I2</accession>
<comment type="similarity">
    <text evidence="7">Belongs to the WD repeat PROPPIN family.</text>
</comment>
<evidence type="ECO:0000256" key="9">
    <source>
        <dbReference type="SAM" id="MobiDB-lite"/>
    </source>
</evidence>